<gene>
    <name evidence="2" type="ORF">BK816_07840</name>
</gene>
<reference evidence="2 3" key="1">
    <citation type="submission" date="2016-10" db="EMBL/GenBank/DDBJ databases">
        <title>Actinomyces aegypiusis sp. nov., isolated from the Aegypius monachus in Qinghai Tibet Plateau China.</title>
        <authorList>
            <person name="Wang Y."/>
        </authorList>
    </citation>
    <scope>NUCLEOTIDE SEQUENCE [LARGE SCALE GENOMIC DNA]</scope>
    <source>
        <strain evidence="2 3">VUL4_3</strain>
    </source>
</reference>
<dbReference type="EMBL" id="CP017812">
    <property type="protein sequence ID" value="AOZ73213.1"/>
    <property type="molecule type" value="Genomic_DNA"/>
</dbReference>
<dbReference type="STRING" id="1912795.BK816_07840"/>
<dbReference type="PANTHER" id="PTHR30157:SF0">
    <property type="entry name" value="NADPH-DEPENDENT FERRIC-CHELATE REDUCTASE"/>
    <property type="match status" value="1"/>
</dbReference>
<dbReference type="GO" id="GO:0016491">
    <property type="term" value="F:oxidoreductase activity"/>
    <property type="evidence" value="ECO:0007669"/>
    <property type="project" value="InterPro"/>
</dbReference>
<dbReference type="PANTHER" id="PTHR30157">
    <property type="entry name" value="FERRIC REDUCTASE, NADPH-DEPENDENT"/>
    <property type="match status" value="1"/>
</dbReference>
<dbReference type="Proteomes" id="UP000176288">
    <property type="component" value="Chromosome"/>
</dbReference>
<evidence type="ECO:0000259" key="1">
    <source>
        <dbReference type="PROSITE" id="PS51384"/>
    </source>
</evidence>
<name>A0A1D9MM21_9ACTO</name>
<evidence type="ECO:0000313" key="3">
    <source>
        <dbReference type="Proteomes" id="UP000176288"/>
    </source>
</evidence>
<evidence type="ECO:0000313" key="2">
    <source>
        <dbReference type="EMBL" id="AOZ73213.1"/>
    </source>
</evidence>
<sequence length="338" mass="36275">MGYCELQVVRAQRLTRVVQRVWLKPVSVDGMNVSAPSDNCNSKLAQTGDQDSSQTGAPFVLGQTVMLSLPSGSASEPPIRSYTISQVKPSKDQQTWQFALDIVVHDDMAKYGITGLRSTAPQFMPAEDAPGTGNPMAAGGNPMAAENPTADNPMMANDSLNPMMASSELLPPTAPAPVPPAEQVKAGPGATWAANARVGDRLWGLISPLESPILVCQNELNFTWNQSANVALLVDLSAFPAAQAITQAYGDSTSAPSFTVIGKVQHKADRQVFPAAEKTDFLRPKHEPTTFLRDLITPLTDQGLQVWVAGGEEWLQTTKAALKNLPKTVEISEIRLWS</sequence>
<organism evidence="2 3">
    <name type="scientific">Boudabousia tangfeifanii</name>
    <dbReference type="NCBI Taxonomy" id="1912795"/>
    <lineage>
        <taxon>Bacteria</taxon>
        <taxon>Bacillati</taxon>
        <taxon>Actinomycetota</taxon>
        <taxon>Actinomycetes</taxon>
        <taxon>Actinomycetales</taxon>
        <taxon>Actinomycetaceae</taxon>
        <taxon>Boudabousia</taxon>
    </lineage>
</organism>
<accession>A0A1D9MM21</accession>
<dbReference type="PROSITE" id="PS51384">
    <property type="entry name" value="FAD_FR"/>
    <property type="match status" value="1"/>
</dbReference>
<protein>
    <recommendedName>
        <fullName evidence="1">FAD-binding FR-type domain-containing protein</fullName>
    </recommendedName>
</protein>
<dbReference type="AlphaFoldDB" id="A0A1D9MM21"/>
<keyword evidence="3" id="KW-1185">Reference proteome</keyword>
<dbReference type="InterPro" id="IPR017927">
    <property type="entry name" value="FAD-bd_FR_type"/>
</dbReference>
<feature type="domain" description="FAD-binding FR-type" evidence="1">
    <location>
        <begin position="1"/>
        <end position="215"/>
    </location>
</feature>
<proteinExistence type="predicted"/>
<dbReference type="InterPro" id="IPR039374">
    <property type="entry name" value="SIP_fam"/>
</dbReference>
<dbReference type="KEGG" id="avu:BK816_07840"/>
<dbReference type="RefSeq" id="WP_071164676.1">
    <property type="nucleotide sequence ID" value="NZ_CP017812.1"/>
</dbReference>
<dbReference type="OrthoDB" id="9814826at2"/>
<dbReference type="Gene3D" id="2.40.30.10">
    <property type="entry name" value="Translation factors"/>
    <property type="match status" value="1"/>
</dbReference>